<dbReference type="Pfam" id="PF08660">
    <property type="entry name" value="Alg14"/>
    <property type="match status" value="1"/>
</dbReference>
<dbReference type="GO" id="GO:0006488">
    <property type="term" value="P:dolichol-linked oligosaccharide biosynthetic process"/>
    <property type="evidence" value="ECO:0007669"/>
    <property type="project" value="InterPro"/>
</dbReference>
<dbReference type="PANTHER" id="PTHR12154">
    <property type="entry name" value="GLYCOSYL TRANSFERASE-RELATED"/>
    <property type="match status" value="1"/>
</dbReference>
<dbReference type="GO" id="GO:0031965">
    <property type="term" value="C:nuclear membrane"/>
    <property type="evidence" value="ECO:0007669"/>
    <property type="project" value="UniProtKB-SubCell"/>
</dbReference>
<dbReference type="InterPro" id="IPR013969">
    <property type="entry name" value="Oligosacch_biosynth_Alg14"/>
</dbReference>
<keyword evidence="6" id="KW-0812">Transmembrane</keyword>
<evidence type="ECO:0000256" key="7">
    <source>
        <dbReference type="ARBA" id="ARBA00022824"/>
    </source>
</evidence>
<keyword evidence="7 11" id="KW-0256">Endoplasmic reticulum</keyword>
<dbReference type="Gene3D" id="3.40.50.2000">
    <property type="entry name" value="Glycogen Phosphorylase B"/>
    <property type="match status" value="1"/>
</dbReference>
<evidence type="ECO:0000256" key="9">
    <source>
        <dbReference type="ARBA" id="ARBA00023136"/>
    </source>
</evidence>
<accession>A0A5C3KZQ4</accession>
<evidence type="ECO:0000256" key="6">
    <source>
        <dbReference type="ARBA" id="ARBA00022692"/>
    </source>
</evidence>
<dbReference type="OrthoDB" id="17098at2759"/>
<reference evidence="12 13" key="1">
    <citation type="journal article" date="2019" name="Nat. Ecol. Evol.">
        <title>Megaphylogeny resolves global patterns of mushroom evolution.</title>
        <authorList>
            <person name="Varga T."/>
            <person name="Krizsan K."/>
            <person name="Foldi C."/>
            <person name="Dima B."/>
            <person name="Sanchez-Garcia M."/>
            <person name="Sanchez-Ramirez S."/>
            <person name="Szollosi G.J."/>
            <person name="Szarkandi J.G."/>
            <person name="Papp V."/>
            <person name="Albert L."/>
            <person name="Andreopoulos W."/>
            <person name="Angelini C."/>
            <person name="Antonin V."/>
            <person name="Barry K.W."/>
            <person name="Bougher N.L."/>
            <person name="Buchanan P."/>
            <person name="Buyck B."/>
            <person name="Bense V."/>
            <person name="Catcheside P."/>
            <person name="Chovatia M."/>
            <person name="Cooper J."/>
            <person name="Damon W."/>
            <person name="Desjardin D."/>
            <person name="Finy P."/>
            <person name="Geml J."/>
            <person name="Haridas S."/>
            <person name="Hughes K."/>
            <person name="Justo A."/>
            <person name="Karasinski D."/>
            <person name="Kautmanova I."/>
            <person name="Kiss B."/>
            <person name="Kocsube S."/>
            <person name="Kotiranta H."/>
            <person name="LaButti K.M."/>
            <person name="Lechner B.E."/>
            <person name="Liimatainen K."/>
            <person name="Lipzen A."/>
            <person name="Lukacs Z."/>
            <person name="Mihaltcheva S."/>
            <person name="Morgado L.N."/>
            <person name="Niskanen T."/>
            <person name="Noordeloos M.E."/>
            <person name="Ohm R.A."/>
            <person name="Ortiz-Santana B."/>
            <person name="Ovrebo C."/>
            <person name="Racz N."/>
            <person name="Riley R."/>
            <person name="Savchenko A."/>
            <person name="Shiryaev A."/>
            <person name="Soop K."/>
            <person name="Spirin V."/>
            <person name="Szebenyi C."/>
            <person name="Tomsovsky M."/>
            <person name="Tulloss R.E."/>
            <person name="Uehling J."/>
            <person name="Grigoriev I.V."/>
            <person name="Vagvolgyi C."/>
            <person name="Papp T."/>
            <person name="Martin F.M."/>
            <person name="Miettinen O."/>
            <person name="Hibbett D.S."/>
            <person name="Nagy L.G."/>
        </authorList>
    </citation>
    <scope>NUCLEOTIDE SEQUENCE [LARGE SCALE GENOMIC DNA]</scope>
    <source>
        <strain evidence="12 13">CBS 121175</strain>
    </source>
</reference>
<name>A0A5C3KZQ4_COPMA</name>
<evidence type="ECO:0000256" key="1">
    <source>
        <dbReference type="ARBA" id="ARBA00004389"/>
    </source>
</evidence>
<evidence type="ECO:0000256" key="3">
    <source>
        <dbReference type="ARBA" id="ARBA00009731"/>
    </source>
</evidence>
<comment type="subunit">
    <text evidence="4 11">Heterodimer with ALG13 to form a functional enzyme.</text>
</comment>
<comment type="function">
    <text evidence="11">Involved in protein N-glycosylation. Essential for the second step of the dolichol-linked oligosaccharide pathway. Anchors the catalytic subunit ALG13 to the ER.</text>
</comment>
<evidence type="ECO:0000256" key="8">
    <source>
        <dbReference type="ARBA" id="ARBA00022989"/>
    </source>
</evidence>
<keyword evidence="13" id="KW-1185">Reference proteome</keyword>
<dbReference type="STRING" id="230819.A0A5C3KZQ4"/>
<evidence type="ECO:0000313" key="13">
    <source>
        <dbReference type="Proteomes" id="UP000307440"/>
    </source>
</evidence>
<evidence type="ECO:0000256" key="11">
    <source>
        <dbReference type="RuleBase" id="RU362127"/>
    </source>
</evidence>
<dbReference type="Proteomes" id="UP000307440">
    <property type="component" value="Unassembled WGS sequence"/>
</dbReference>
<evidence type="ECO:0000256" key="2">
    <source>
        <dbReference type="ARBA" id="ARBA00004590"/>
    </source>
</evidence>
<keyword evidence="9" id="KW-0472">Membrane</keyword>
<gene>
    <name evidence="11" type="primary">ALG14</name>
    <name evidence="12" type="ORF">FA15DRAFT_668208</name>
</gene>
<protein>
    <recommendedName>
        <fullName evidence="5 11">UDP-N-acetylglucosamine transferase subunit ALG14</fullName>
    </recommendedName>
    <alternativeName>
        <fullName evidence="10 11">Asparagine-linked glycosylation protein 14</fullName>
    </alternativeName>
</protein>
<evidence type="ECO:0000313" key="12">
    <source>
        <dbReference type="EMBL" id="TFK25690.1"/>
    </source>
</evidence>
<dbReference type="GO" id="GO:0004577">
    <property type="term" value="F:N-acetylglucosaminyldiphosphodolichol N-acetylglucosaminyltransferase activity"/>
    <property type="evidence" value="ECO:0007669"/>
    <property type="project" value="TreeGrafter"/>
</dbReference>
<dbReference type="PANTHER" id="PTHR12154:SF4">
    <property type="entry name" value="UDP-N-ACETYLGLUCOSAMINE TRANSFERASE SUBUNIT ALG14 HOMOLOG"/>
    <property type="match status" value="1"/>
</dbReference>
<comment type="subcellular location">
    <subcellularLocation>
        <location evidence="1 11">Endoplasmic reticulum membrane</location>
        <topology evidence="1 11">Single-pass membrane protein</topology>
    </subcellularLocation>
    <subcellularLocation>
        <location evidence="2">Nucleus membrane</location>
        <topology evidence="2">Single-pass membrane protein</topology>
    </subcellularLocation>
</comment>
<organism evidence="12 13">
    <name type="scientific">Coprinopsis marcescibilis</name>
    <name type="common">Agaric fungus</name>
    <name type="synonym">Psathyrella marcescibilis</name>
    <dbReference type="NCBI Taxonomy" id="230819"/>
    <lineage>
        <taxon>Eukaryota</taxon>
        <taxon>Fungi</taxon>
        <taxon>Dikarya</taxon>
        <taxon>Basidiomycota</taxon>
        <taxon>Agaricomycotina</taxon>
        <taxon>Agaricomycetes</taxon>
        <taxon>Agaricomycetidae</taxon>
        <taxon>Agaricales</taxon>
        <taxon>Agaricineae</taxon>
        <taxon>Psathyrellaceae</taxon>
        <taxon>Coprinopsis</taxon>
    </lineage>
</organism>
<dbReference type="GO" id="GO:0043541">
    <property type="term" value="C:UDP-N-acetylglucosamine transferase complex"/>
    <property type="evidence" value="ECO:0007669"/>
    <property type="project" value="TreeGrafter"/>
</dbReference>
<sequence>MLVTFAVTVVIVGCLFSYRVYAILPSRGRNRNLTKRSPDSTCSLAVFLGSGGHTSEALAMLSGINAQRYKPRQYFVSEGDSLSVKKVQVLERSFEDGSPNSPAYRVVTIPRARRVHQPLWTTPLTAMVSLCSCIYYMTIEPLANHNSGEKKFPDVLVLNGPGTCLMLCIAAYFNKFFGLPAPTIIYVESFARVKALSLSGKLIRPLVDRFIVQWPELVRRHPGSECYGTVV</sequence>
<evidence type="ECO:0000256" key="5">
    <source>
        <dbReference type="ARBA" id="ARBA00017467"/>
    </source>
</evidence>
<dbReference type="AlphaFoldDB" id="A0A5C3KZQ4"/>
<comment type="similarity">
    <text evidence="3 11">Belongs to the ALG14 family.</text>
</comment>
<keyword evidence="12" id="KW-0808">Transferase</keyword>
<dbReference type="EMBL" id="ML210183">
    <property type="protein sequence ID" value="TFK25690.1"/>
    <property type="molecule type" value="Genomic_DNA"/>
</dbReference>
<keyword evidence="8" id="KW-1133">Transmembrane helix</keyword>
<evidence type="ECO:0000256" key="4">
    <source>
        <dbReference type="ARBA" id="ARBA00011335"/>
    </source>
</evidence>
<evidence type="ECO:0000256" key="10">
    <source>
        <dbReference type="ARBA" id="ARBA00032062"/>
    </source>
</evidence>
<proteinExistence type="inferred from homology"/>